<feature type="domain" description="Endonuclease/exonuclease/phosphatase" evidence="1">
    <location>
        <begin position="124"/>
        <end position="352"/>
    </location>
</feature>
<proteinExistence type="predicted"/>
<reference evidence="2 3" key="1">
    <citation type="submission" date="2021-09" db="EMBL/GenBank/DDBJ databases">
        <title>Whole genome sequence of Nocardioides sp. GBK3QG-3.</title>
        <authorList>
            <person name="Tuo L."/>
        </authorList>
    </citation>
    <scope>NUCLEOTIDE SEQUENCE [LARGE SCALE GENOMIC DNA]</scope>
    <source>
        <strain evidence="2 3">GBK3QG-3</strain>
    </source>
</reference>
<organism evidence="2 3">
    <name type="scientific">Nocardioides mangrovi</name>
    <dbReference type="NCBI Taxonomy" id="2874580"/>
    <lineage>
        <taxon>Bacteria</taxon>
        <taxon>Bacillati</taxon>
        <taxon>Actinomycetota</taxon>
        <taxon>Actinomycetes</taxon>
        <taxon>Propionibacteriales</taxon>
        <taxon>Nocardioidaceae</taxon>
        <taxon>Nocardioides</taxon>
    </lineage>
</organism>
<dbReference type="GO" id="GO:0004519">
    <property type="term" value="F:endonuclease activity"/>
    <property type="evidence" value="ECO:0007669"/>
    <property type="project" value="UniProtKB-KW"/>
</dbReference>
<dbReference type="RefSeq" id="WP_224121656.1">
    <property type="nucleotide sequence ID" value="NZ_JAIQZJ010000001.1"/>
</dbReference>
<keyword evidence="2" id="KW-0255">Endonuclease</keyword>
<keyword evidence="3" id="KW-1185">Reference proteome</keyword>
<evidence type="ECO:0000313" key="3">
    <source>
        <dbReference type="Proteomes" id="UP000780875"/>
    </source>
</evidence>
<evidence type="ECO:0000259" key="1">
    <source>
        <dbReference type="Pfam" id="PF03372"/>
    </source>
</evidence>
<sequence length="362" mass="38361">MSRHAHRAPQPAGRRLTTLLTILIVASLGTAVFAAIRLSGSGDETTTDGARVAAADLGGARTKTPAAGASRAAASIAPASDPQPVVQARTLVKKPQVELVRKAAQRTARKAEEEPTAPFDLTIGTFNVLGSQHTGPGGERSRYPAAATRSVGAANLMIRHGVDIVGTQETQPDQLAALTSRTGLTAWPGTAWGSTETDNSILYDASRFTFVSGSSFTITFMSHPHPQPILRLEDNATGREFYVVNTHPSAGAGRYTAERQRGRASLVAVVNNLRAESGLPVFVTGDMNDRELFYCNVVPQASLTAPNGGSYASGCVPPRSPIPVDWVVGSSEISWSGYWRDTSPVTNRISDHYFISATAHVE</sequence>
<gene>
    <name evidence="2" type="ORF">K8U61_03920</name>
</gene>
<dbReference type="InterPro" id="IPR036691">
    <property type="entry name" value="Endo/exonu/phosph_ase_sf"/>
</dbReference>
<protein>
    <submittedName>
        <fullName evidence="2">Endonuclease/exonuclease/phosphatase family protein</fullName>
    </submittedName>
</protein>
<dbReference type="Pfam" id="PF03372">
    <property type="entry name" value="Exo_endo_phos"/>
    <property type="match status" value="1"/>
</dbReference>
<keyword evidence="2" id="KW-0378">Hydrolase</keyword>
<dbReference type="EMBL" id="JAIQZJ010000001">
    <property type="protein sequence ID" value="MBZ5737301.1"/>
    <property type="molecule type" value="Genomic_DNA"/>
</dbReference>
<dbReference type="InterPro" id="IPR005135">
    <property type="entry name" value="Endo/exonuclease/phosphatase"/>
</dbReference>
<dbReference type="Proteomes" id="UP000780875">
    <property type="component" value="Unassembled WGS sequence"/>
</dbReference>
<keyword evidence="2" id="KW-0540">Nuclease</keyword>
<name>A0ABS7U997_9ACTN</name>
<dbReference type="SUPFAM" id="SSF56219">
    <property type="entry name" value="DNase I-like"/>
    <property type="match status" value="1"/>
</dbReference>
<accession>A0ABS7U997</accession>
<evidence type="ECO:0000313" key="2">
    <source>
        <dbReference type="EMBL" id="MBZ5737301.1"/>
    </source>
</evidence>
<comment type="caution">
    <text evidence="2">The sequence shown here is derived from an EMBL/GenBank/DDBJ whole genome shotgun (WGS) entry which is preliminary data.</text>
</comment>
<dbReference type="Gene3D" id="3.60.10.10">
    <property type="entry name" value="Endonuclease/exonuclease/phosphatase"/>
    <property type="match status" value="1"/>
</dbReference>